<dbReference type="CDD" id="cd14473">
    <property type="entry name" value="FERM_B-lobe"/>
    <property type="match status" value="1"/>
</dbReference>
<evidence type="ECO:0000313" key="2">
    <source>
        <dbReference type="Proteomes" id="UP000271098"/>
    </source>
</evidence>
<keyword evidence="2" id="KW-1185">Reference proteome</keyword>
<reference evidence="1 2" key="2">
    <citation type="submission" date="2018-11" db="EMBL/GenBank/DDBJ databases">
        <authorList>
            <consortium name="Pathogen Informatics"/>
        </authorList>
    </citation>
    <scope>NUCLEOTIDE SEQUENCE [LARGE SCALE GENOMIC DNA]</scope>
</reference>
<reference evidence="3" key="1">
    <citation type="submission" date="2016-06" db="UniProtKB">
        <authorList>
            <consortium name="WormBaseParasite"/>
        </authorList>
    </citation>
    <scope>IDENTIFICATION</scope>
</reference>
<dbReference type="EMBL" id="UYRT01001718">
    <property type="protein sequence ID" value="VDK30026.1"/>
    <property type="molecule type" value="Genomic_DNA"/>
</dbReference>
<accession>A0A183CY85</accession>
<dbReference type="AlphaFoldDB" id="A0A183CY85"/>
<dbReference type="InterPro" id="IPR019748">
    <property type="entry name" value="FERM_central"/>
</dbReference>
<evidence type="ECO:0000313" key="1">
    <source>
        <dbReference type="EMBL" id="VDK30026.1"/>
    </source>
</evidence>
<dbReference type="SUPFAM" id="SSF47031">
    <property type="entry name" value="Second domain of FERM"/>
    <property type="match status" value="1"/>
</dbReference>
<dbReference type="Proteomes" id="UP000271098">
    <property type="component" value="Unassembled WGS sequence"/>
</dbReference>
<dbReference type="InterPro" id="IPR035963">
    <property type="entry name" value="FERM_2"/>
</dbReference>
<evidence type="ECO:0000313" key="3">
    <source>
        <dbReference type="WBParaSite" id="GPUH_0000142901-mRNA-1"/>
    </source>
</evidence>
<proteinExistence type="predicted"/>
<name>A0A183CY85_9BILA</name>
<dbReference type="WBParaSite" id="GPUH_0000142901-mRNA-1">
    <property type="protein sequence ID" value="GPUH_0000142901-mRNA-1"/>
    <property type="gene ID" value="GPUH_0000142901"/>
</dbReference>
<dbReference type="OrthoDB" id="5860001at2759"/>
<protein>
    <submittedName>
        <fullName evidence="3">RYDR_ITPR domain-containing protein</fullName>
    </submittedName>
</protein>
<sequence>MAFYPDFQCTRRLVQLILTSRRKPNTNTMSAMKECAHVLRQVLNSPQHPIVKTWCLEIIKIVSSCMVSCLKVYVSKKPTATSLLREPVEETAVENEERINDDYLELQDQIVCGLLPCTKEDAAQLAGIQVCIEENWPKNKRTQTFRRHLLRGQIGRIRELAQKIMVTPWEVDQTLYCAPPTQRDSETLTLAKKKDSPALPERSRTAKFMKCFDDPGSLISLELQEQCLPVEYRCDRRTLRLVQDRKRKLFHSQIYEDELGMKKLYIQLVSAEKFNN</sequence>
<organism evidence="3">
    <name type="scientific">Gongylonema pulchrum</name>
    <dbReference type="NCBI Taxonomy" id="637853"/>
    <lineage>
        <taxon>Eukaryota</taxon>
        <taxon>Metazoa</taxon>
        <taxon>Ecdysozoa</taxon>
        <taxon>Nematoda</taxon>
        <taxon>Chromadorea</taxon>
        <taxon>Rhabditida</taxon>
        <taxon>Spirurina</taxon>
        <taxon>Spiruromorpha</taxon>
        <taxon>Spiruroidea</taxon>
        <taxon>Gongylonematidae</taxon>
        <taxon>Gongylonema</taxon>
    </lineage>
</organism>
<gene>
    <name evidence="1" type="ORF">GPUH_LOCUS1427</name>
</gene>